<dbReference type="PANTHER" id="PTHR39961:SF1">
    <property type="entry name" value="DUF458 DOMAIN-CONTAINING PROTEIN"/>
    <property type="match status" value="1"/>
</dbReference>
<dbReference type="InterPro" id="IPR007405">
    <property type="entry name" value="Phage_KVP40_Orf299"/>
</dbReference>
<protein>
    <recommendedName>
        <fullName evidence="3">DUF458 domain-containing protein</fullName>
    </recommendedName>
</protein>
<evidence type="ECO:0008006" key="3">
    <source>
        <dbReference type="Google" id="ProtNLM"/>
    </source>
</evidence>
<accession>A0A2S6I5P1</accession>
<reference evidence="1 2" key="1">
    <citation type="submission" date="2018-02" db="EMBL/GenBank/DDBJ databases">
        <title>Genomic Encyclopedia of Archaeal and Bacterial Type Strains, Phase II (KMG-II): from individual species to whole genera.</title>
        <authorList>
            <person name="Goeker M."/>
        </authorList>
    </citation>
    <scope>NUCLEOTIDE SEQUENCE [LARGE SCALE GENOMIC DNA]</scope>
    <source>
        <strain evidence="1 2">DSM 29526</strain>
    </source>
</reference>
<dbReference type="EMBL" id="PTJC01000006">
    <property type="protein sequence ID" value="PPK86484.1"/>
    <property type="molecule type" value="Genomic_DNA"/>
</dbReference>
<sequence length="164" mass="18461">MNTKALTEMKWRRYDGRRIEGDIQEAVEKTVVREVAAGHRLKVCIGTDSQVRGKTVEFATVIVFLREKRGGFMFIANYKSEARMSLRERMILEVGRSVEIAYALCGILDRHQVELEVHADINTDPHFQSNVALKEAMGYILGMGFVFKAKPDAFASSACADKVC</sequence>
<keyword evidence="2" id="KW-1185">Reference proteome</keyword>
<dbReference type="Pfam" id="PF04308">
    <property type="entry name" value="RNaseH_like"/>
    <property type="match status" value="1"/>
</dbReference>
<proteinExistence type="predicted"/>
<organism evidence="1 2">
    <name type="scientific">Neolewinella xylanilytica</name>
    <dbReference type="NCBI Taxonomy" id="1514080"/>
    <lineage>
        <taxon>Bacteria</taxon>
        <taxon>Pseudomonadati</taxon>
        <taxon>Bacteroidota</taxon>
        <taxon>Saprospiria</taxon>
        <taxon>Saprospirales</taxon>
        <taxon>Lewinellaceae</taxon>
        <taxon>Neolewinella</taxon>
    </lineage>
</organism>
<dbReference type="AlphaFoldDB" id="A0A2S6I5P1"/>
<dbReference type="PANTHER" id="PTHR39961">
    <property type="entry name" value="HYPOTHETICAL CYTOSOLIC PROTEIN"/>
    <property type="match status" value="1"/>
</dbReference>
<evidence type="ECO:0000313" key="1">
    <source>
        <dbReference type="EMBL" id="PPK86484.1"/>
    </source>
</evidence>
<gene>
    <name evidence="1" type="ORF">CLV84_3413</name>
</gene>
<comment type="caution">
    <text evidence="1">The sequence shown here is derived from an EMBL/GenBank/DDBJ whole genome shotgun (WGS) entry which is preliminary data.</text>
</comment>
<dbReference type="Proteomes" id="UP000237662">
    <property type="component" value="Unassembled WGS sequence"/>
</dbReference>
<name>A0A2S6I5P1_9BACT</name>
<evidence type="ECO:0000313" key="2">
    <source>
        <dbReference type="Proteomes" id="UP000237662"/>
    </source>
</evidence>